<dbReference type="GeneID" id="98153811"/>
<dbReference type="EMBL" id="JBFXLR010000004">
    <property type="protein sequence ID" value="KAL2858834.1"/>
    <property type="molecule type" value="Genomic_DNA"/>
</dbReference>
<evidence type="ECO:0000313" key="1">
    <source>
        <dbReference type="EMBL" id="KAL2858834.1"/>
    </source>
</evidence>
<comment type="caution">
    <text evidence="1">The sequence shown here is derived from an EMBL/GenBank/DDBJ whole genome shotgun (WGS) entry which is preliminary data.</text>
</comment>
<sequence>MYACMEFVCEKRPPSVSITVTTAAESAVPLKTLSSIETEVKAASAKLHPRFANPAGSVRLKKLLSGGSLCHIFFSAVKQTQQMQSPKMHSRASHSLNKQSLKILAMAYIPAVQPHTMYIDFGVVGVLITSDIRDSEVSLDFNSLHGYINDKLTAGLQIHDLYLSSSSTERIFRLKEWWI</sequence>
<accession>A0ABR4L2T1</accession>
<dbReference type="Proteomes" id="UP001610444">
    <property type="component" value="Unassembled WGS sequence"/>
</dbReference>
<gene>
    <name evidence="1" type="ORF">BJX68DRAFT_227328</name>
</gene>
<name>A0ABR4L2T1_9EURO</name>
<organism evidence="1 2">
    <name type="scientific">Aspergillus pseudodeflectus</name>
    <dbReference type="NCBI Taxonomy" id="176178"/>
    <lineage>
        <taxon>Eukaryota</taxon>
        <taxon>Fungi</taxon>
        <taxon>Dikarya</taxon>
        <taxon>Ascomycota</taxon>
        <taxon>Pezizomycotina</taxon>
        <taxon>Eurotiomycetes</taxon>
        <taxon>Eurotiomycetidae</taxon>
        <taxon>Eurotiales</taxon>
        <taxon>Aspergillaceae</taxon>
        <taxon>Aspergillus</taxon>
        <taxon>Aspergillus subgen. Nidulantes</taxon>
    </lineage>
</organism>
<dbReference type="RefSeq" id="XP_070903798.1">
    <property type="nucleotide sequence ID" value="XM_071038647.1"/>
</dbReference>
<reference evidence="1 2" key="1">
    <citation type="submission" date="2024-07" db="EMBL/GenBank/DDBJ databases">
        <title>Section-level genome sequencing and comparative genomics of Aspergillus sections Usti and Cavernicolus.</title>
        <authorList>
            <consortium name="Lawrence Berkeley National Laboratory"/>
            <person name="Nybo J.L."/>
            <person name="Vesth T.C."/>
            <person name="Theobald S."/>
            <person name="Frisvad J.C."/>
            <person name="Larsen T.O."/>
            <person name="Kjaerboelling I."/>
            <person name="Rothschild-Mancinelli K."/>
            <person name="Lyhne E.K."/>
            <person name="Kogle M.E."/>
            <person name="Barry K."/>
            <person name="Clum A."/>
            <person name="Na H."/>
            <person name="Ledsgaard L."/>
            <person name="Lin J."/>
            <person name="Lipzen A."/>
            <person name="Kuo A."/>
            <person name="Riley R."/>
            <person name="Mondo S."/>
            <person name="LaButti K."/>
            <person name="Haridas S."/>
            <person name="Pangalinan J."/>
            <person name="Salamov A.A."/>
            <person name="Simmons B.A."/>
            <person name="Magnuson J.K."/>
            <person name="Chen J."/>
            <person name="Drula E."/>
            <person name="Henrissat B."/>
            <person name="Wiebenga A."/>
            <person name="Lubbers R.J."/>
            <person name="Gomes A.C."/>
            <person name="Macurrencykelacurrency M.R."/>
            <person name="Stajich J."/>
            <person name="Grigoriev I.V."/>
            <person name="Mortensen U.H."/>
            <person name="De vries R.P."/>
            <person name="Baker S.E."/>
            <person name="Andersen M.R."/>
        </authorList>
    </citation>
    <scope>NUCLEOTIDE SEQUENCE [LARGE SCALE GENOMIC DNA]</scope>
    <source>
        <strain evidence="1 2">CBS 756.74</strain>
    </source>
</reference>
<keyword evidence="2" id="KW-1185">Reference proteome</keyword>
<protein>
    <submittedName>
        <fullName evidence="1">Uncharacterized protein</fullName>
    </submittedName>
</protein>
<proteinExistence type="predicted"/>
<evidence type="ECO:0000313" key="2">
    <source>
        <dbReference type="Proteomes" id="UP001610444"/>
    </source>
</evidence>